<reference evidence="3 4" key="1">
    <citation type="submission" date="2021-11" db="EMBL/GenBank/DDBJ databases">
        <title>Black yeast isolated from Biological Soil Crust.</title>
        <authorList>
            <person name="Kurbessoian T."/>
        </authorList>
    </citation>
    <scope>NUCLEOTIDE SEQUENCE [LARGE SCALE GENOMIC DNA]</scope>
    <source>
        <strain evidence="3 4">CCFEE 5522</strain>
    </source>
</reference>
<keyword evidence="2" id="KW-0812">Transmembrane</keyword>
<feature type="transmembrane region" description="Helical" evidence="2">
    <location>
        <begin position="374"/>
        <end position="402"/>
    </location>
</feature>
<feature type="compositionally biased region" description="Basic and acidic residues" evidence="1">
    <location>
        <begin position="162"/>
        <end position="171"/>
    </location>
</feature>
<dbReference type="Pfam" id="PF15159">
    <property type="entry name" value="PIG-Y"/>
    <property type="match status" value="1"/>
</dbReference>
<sequence>MEDGTAVSRSGSGDHHDTARRRKTVSGVLRHEDEDKATPPEGMKFPWRSPSTSTPTSPTAPTSPNKSSGHKRSFSGNILQKFNFLRSVGSDDGRPPSRDKEPQVPKSPKSAKSRKSIDDDSPITSPTSPIAESFKTFALRPVKARQRKGSLRKTALLGGKRIMSEGRERKNSLSAKSPLSKSSAQQPSQHQEPTSIPYAAFGGEYNAPVLLNGPSQVPQQLPMRQFSNDGSITTSSSDSGRFEPAPVTASRLSLVTEHKATLQTAGSSLNDLGSPLDIKSPTSQTSYASTTDDDDVLTFDRPANGFPAQSNILLPKPNTSAATSYFPSSPLEGSLPARKTSSSKHERSPLSHAISSSSLYPEMVEPHDYTETEYWGWIILFATWLTFTIGMGSCLDIWSWAWDVGETPYAPPELEDDATLPIVGYYPALMVLTGVVAWCWITVAWLGMKYFRHAKIEV</sequence>
<feature type="region of interest" description="Disordered" evidence="1">
    <location>
        <begin position="1"/>
        <end position="245"/>
    </location>
</feature>
<accession>A0AAV9JR35</accession>
<evidence type="ECO:0000313" key="4">
    <source>
        <dbReference type="Proteomes" id="UP001324427"/>
    </source>
</evidence>
<dbReference type="AlphaFoldDB" id="A0AAV9JR35"/>
<dbReference type="Proteomes" id="UP001324427">
    <property type="component" value="Unassembled WGS sequence"/>
</dbReference>
<comment type="caution">
    <text evidence="3">The sequence shown here is derived from an EMBL/GenBank/DDBJ whole genome shotgun (WGS) entry which is preliminary data.</text>
</comment>
<feature type="transmembrane region" description="Helical" evidence="2">
    <location>
        <begin position="422"/>
        <end position="446"/>
    </location>
</feature>
<feature type="region of interest" description="Disordered" evidence="1">
    <location>
        <begin position="325"/>
        <end position="350"/>
    </location>
</feature>
<dbReference type="EMBL" id="JAVFHQ010000010">
    <property type="protein sequence ID" value="KAK4547678.1"/>
    <property type="molecule type" value="Genomic_DNA"/>
</dbReference>
<keyword evidence="4" id="KW-1185">Reference proteome</keyword>
<gene>
    <name evidence="3" type="ORF">LTR36_000635</name>
</gene>
<feature type="compositionally biased region" description="Low complexity" evidence="1">
    <location>
        <begin position="49"/>
        <end position="64"/>
    </location>
</feature>
<name>A0AAV9JR35_9PEZI</name>
<dbReference type="PANTHER" id="PTHR39400">
    <property type="entry name" value="YALI0E29227P"/>
    <property type="match status" value="1"/>
</dbReference>
<feature type="region of interest" description="Disordered" evidence="1">
    <location>
        <begin position="266"/>
        <end position="301"/>
    </location>
</feature>
<feature type="compositionally biased region" description="Low complexity" evidence="1">
    <location>
        <begin position="227"/>
        <end position="239"/>
    </location>
</feature>
<dbReference type="PANTHER" id="PTHR39400:SF1">
    <property type="entry name" value="PIG-P DOMAIN-CONTAINING PROTEIN"/>
    <property type="match status" value="1"/>
</dbReference>
<feature type="compositionally biased region" description="Basic and acidic residues" evidence="1">
    <location>
        <begin position="89"/>
        <end position="103"/>
    </location>
</feature>
<feature type="compositionally biased region" description="Low complexity" evidence="1">
    <location>
        <begin position="172"/>
        <end position="188"/>
    </location>
</feature>
<evidence type="ECO:0000256" key="1">
    <source>
        <dbReference type="SAM" id="MobiDB-lite"/>
    </source>
</evidence>
<evidence type="ECO:0000313" key="3">
    <source>
        <dbReference type="EMBL" id="KAK4547678.1"/>
    </source>
</evidence>
<proteinExistence type="predicted"/>
<dbReference type="InterPro" id="IPR029164">
    <property type="entry name" value="PIG-Y"/>
</dbReference>
<keyword evidence="2" id="KW-1133">Transmembrane helix</keyword>
<organism evidence="3 4">
    <name type="scientific">Oleoguttula mirabilis</name>
    <dbReference type="NCBI Taxonomy" id="1507867"/>
    <lineage>
        <taxon>Eukaryota</taxon>
        <taxon>Fungi</taxon>
        <taxon>Dikarya</taxon>
        <taxon>Ascomycota</taxon>
        <taxon>Pezizomycotina</taxon>
        <taxon>Dothideomycetes</taxon>
        <taxon>Dothideomycetidae</taxon>
        <taxon>Mycosphaerellales</taxon>
        <taxon>Teratosphaeriaceae</taxon>
        <taxon>Oleoguttula</taxon>
    </lineage>
</organism>
<evidence type="ECO:0000256" key="2">
    <source>
        <dbReference type="SAM" id="Phobius"/>
    </source>
</evidence>
<keyword evidence="2" id="KW-0472">Membrane</keyword>
<feature type="compositionally biased region" description="Basic residues" evidence="1">
    <location>
        <begin position="142"/>
        <end position="151"/>
    </location>
</feature>
<protein>
    <submittedName>
        <fullName evidence="3">Uncharacterized protein</fullName>
    </submittedName>
</protein>
<feature type="compositionally biased region" description="Polar residues" evidence="1">
    <location>
        <begin position="280"/>
        <end position="290"/>
    </location>
</feature>
<feature type="compositionally biased region" description="Basic and acidic residues" evidence="1">
    <location>
        <begin position="29"/>
        <end position="38"/>
    </location>
</feature>